<accession>A0A060NA05</accession>
<protein>
    <submittedName>
        <fullName evidence="1">Uncharacterized protein</fullName>
    </submittedName>
</protein>
<organism evidence="1">
    <name type="scientific">Clostridium botulinum B str. Osaka05</name>
    <dbReference type="NCBI Taxonomy" id="1407017"/>
    <lineage>
        <taxon>Bacteria</taxon>
        <taxon>Bacillati</taxon>
        <taxon>Bacillota</taxon>
        <taxon>Clostridia</taxon>
        <taxon>Eubacteriales</taxon>
        <taxon>Clostridiaceae</taxon>
        <taxon>Clostridium</taxon>
    </lineage>
</organism>
<sequence length="51" mass="6145">MHLKTMKVIEFPKNKVVKDKMKIVKLERRVGYETLGDIKRRKFTKICSHDK</sequence>
<proteinExistence type="predicted"/>
<dbReference type="AlphaFoldDB" id="A0A060NA05"/>
<dbReference type="Proteomes" id="UP000054164">
    <property type="component" value="Unassembled WGS sequence"/>
</dbReference>
<name>A0A060NA05_CLOBO</name>
<dbReference type="EMBL" id="BA000059">
    <property type="protein sequence ID" value="BAO05189.1"/>
    <property type="molecule type" value="Genomic_DNA"/>
</dbReference>
<evidence type="ECO:0000313" key="1">
    <source>
        <dbReference type="EMBL" id="BAO05189.1"/>
    </source>
</evidence>
<reference evidence="1" key="1">
    <citation type="submission" date="2013-10" db="EMBL/GenBank/DDBJ databases">
        <title>Draft genome sequence of Clostridium botulinum type B strain Osaka05.</title>
        <authorList>
            <person name="Sakaguchi Y."/>
            <person name="Hosomi K."/>
            <person name="Uchiyama J."/>
            <person name="Ogura Y."/>
            <person name="Sakaguchi M."/>
            <person name="Kohda T."/>
            <person name="Mukamoto M."/>
            <person name="Misawa N."/>
            <person name="Matsuzaki S."/>
            <person name="Hayashi T."/>
            <person name="Kozaki S."/>
        </authorList>
    </citation>
    <scope>NUCLEOTIDE SEQUENCE</scope>
    <source>
        <strain evidence="1">Osaka05</strain>
    </source>
</reference>
<dbReference type="HOGENOM" id="CLU_3097279_0_0_9"/>
<gene>
    <name evidence="1" type="ORF">CBO05P2_164</name>
</gene>